<comment type="caution">
    <text evidence="2">The sequence shown here is derived from an EMBL/GenBank/DDBJ whole genome shotgun (WGS) entry which is preliminary data.</text>
</comment>
<protein>
    <recommendedName>
        <fullName evidence="4">SH3 domain-containing protein</fullName>
    </recommendedName>
</protein>
<sequence>MSKRTVVGLKLKNLWQAVRKVVYARATIISVACLIVLCADLVLASPASTGQERYDLGGPCEDQPNFRVSKELQDAESAHKWDRAVVLTKEHIRADGCNIPYRWYRLVNVLLSAHRSAEASSALQEMDSRGFDVELAFLGEDFPEIVKFIESKEFGASPLGLKMRRLENISDERRIKFQEALSRMPASEKPPDNYIAKGACPFECCRYGNWTVLEDTDLVSSPGSSRVVGRTRKGSRAFGLTGEVHLRPEPVVVLTAPEPDGVLTADELPKNSIAFILDNVGEGYGHVYTRGKVIVVQTHLSYAKYCYRPSESCWGETLLPSKERKEAIWWVKVRLPDGIVGWTDKTNNFGDKDGCA</sequence>
<organism evidence="2 3">
    <name type="scientific">Edaphobacter modestus</name>
    <dbReference type="NCBI Taxonomy" id="388466"/>
    <lineage>
        <taxon>Bacteria</taxon>
        <taxon>Pseudomonadati</taxon>
        <taxon>Acidobacteriota</taxon>
        <taxon>Terriglobia</taxon>
        <taxon>Terriglobales</taxon>
        <taxon>Acidobacteriaceae</taxon>
        <taxon>Edaphobacter</taxon>
    </lineage>
</organism>
<evidence type="ECO:0008006" key="4">
    <source>
        <dbReference type="Google" id="ProtNLM"/>
    </source>
</evidence>
<gene>
    <name evidence="2" type="ORF">BDD14_4442</name>
</gene>
<reference evidence="2 3" key="1">
    <citation type="submission" date="2019-02" db="EMBL/GenBank/DDBJ databases">
        <title>Genomic Encyclopedia of Archaeal and Bacterial Type Strains, Phase II (KMG-II): from individual species to whole genera.</title>
        <authorList>
            <person name="Goeker M."/>
        </authorList>
    </citation>
    <scope>NUCLEOTIDE SEQUENCE [LARGE SCALE GENOMIC DNA]</scope>
    <source>
        <strain evidence="2 3">DSM 18101</strain>
    </source>
</reference>
<dbReference type="EMBL" id="SHKW01000001">
    <property type="protein sequence ID" value="RZU42844.1"/>
    <property type="molecule type" value="Genomic_DNA"/>
</dbReference>
<evidence type="ECO:0000313" key="2">
    <source>
        <dbReference type="EMBL" id="RZU42844.1"/>
    </source>
</evidence>
<keyword evidence="3" id="KW-1185">Reference proteome</keyword>
<name>A0A4Q7YZA3_9BACT</name>
<dbReference type="Proteomes" id="UP000292958">
    <property type="component" value="Unassembled WGS sequence"/>
</dbReference>
<keyword evidence="1" id="KW-0812">Transmembrane</keyword>
<evidence type="ECO:0000313" key="3">
    <source>
        <dbReference type="Proteomes" id="UP000292958"/>
    </source>
</evidence>
<keyword evidence="1" id="KW-0472">Membrane</keyword>
<feature type="transmembrane region" description="Helical" evidence="1">
    <location>
        <begin position="21"/>
        <end position="43"/>
    </location>
</feature>
<dbReference type="AlphaFoldDB" id="A0A4Q7YZA3"/>
<keyword evidence="1" id="KW-1133">Transmembrane helix</keyword>
<accession>A0A4Q7YZA3</accession>
<evidence type="ECO:0000256" key="1">
    <source>
        <dbReference type="SAM" id="Phobius"/>
    </source>
</evidence>
<proteinExistence type="predicted"/>